<accession>A0ABW4Z6I2</accession>
<reference evidence="3" key="1">
    <citation type="journal article" date="2019" name="Int. J. Syst. Evol. Microbiol.">
        <title>The Global Catalogue of Microorganisms (GCM) 10K type strain sequencing project: providing services to taxonomists for standard genome sequencing and annotation.</title>
        <authorList>
            <consortium name="The Broad Institute Genomics Platform"/>
            <consortium name="The Broad Institute Genome Sequencing Center for Infectious Disease"/>
            <person name="Wu L."/>
            <person name="Ma J."/>
        </authorList>
    </citation>
    <scope>NUCLEOTIDE SEQUENCE [LARGE SCALE GENOMIC DNA]</scope>
    <source>
        <strain evidence="3">CCUG 57942</strain>
    </source>
</reference>
<evidence type="ECO:0000313" key="2">
    <source>
        <dbReference type="EMBL" id="MFD2157412.1"/>
    </source>
</evidence>
<feature type="chain" id="PRO_5045340082" evidence="1">
    <location>
        <begin position="22"/>
        <end position="170"/>
    </location>
</feature>
<sequence length="170" mass="19056">MARLNTSYNRLFILSSALFLAFSGTKTHSQQLPSVALVVEDNSAPEGFDFVGSYLVDSMVRIRNGKSHTITIPNTQYRVYSNGIEVRLYQSSSEGAFHSYKIYRSDGISEQDQLGNISIKPGLQARHISEDTIKQISLTQDHLTITQFPPITNTVVVTFAKRLAQRDTNR</sequence>
<organism evidence="2 3">
    <name type="scientific">Rubritalea tangerina</name>
    <dbReference type="NCBI Taxonomy" id="430798"/>
    <lineage>
        <taxon>Bacteria</taxon>
        <taxon>Pseudomonadati</taxon>
        <taxon>Verrucomicrobiota</taxon>
        <taxon>Verrucomicrobiia</taxon>
        <taxon>Verrucomicrobiales</taxon>
        <taxon>Rubritaleaceae</taxon>
        <taxon>Rubritalea</taxon>
    </lineage>
</organism>
<dbReference type="RefSeq" id="WP_377091233.1">
    <property type="nucleotide sequence ID" value="NZ_JBHSJL010000014.1"/>
</dbReference>
<dbReference type="EMBL" id="JBHUJB010000005">
    <property type="protein sequence ID" value="MFD2157412.1"/>
    <property type="molecule type" value="Genomic_DNA"/>
</dbReference>
<dbReference type="Proteomes" id="UP001597389">
    <property type="component" value="Unassembled WGS sequence"/>
</dbReference>
<feature type="signal peptide" evidence="1">
    <location>
        <begin position="1"/>
        <end position="21"/>
    </location>
</feature>
<keyword evidence="1" id="KW-0732">Signal</keyword>
<protein>
    <submittedName>
        <fullName evidence="2">Uncharacterized protein</fullName>
    </submittedName>
</protein>
<comment type="caution">
    <text evidence="2">The sequence shown here is derived from an EMBL/GenBank/DDBJ whole genome shotgun (WGS) entry which is preliminary data.</text>
</comment>
<evidence type="ECO:0000256" key="1">
    <source>
        <dbReference type="SAM" id="SignalP"/>
    </source>
</evidence>
<evidence type="ECO:0000313" key="3">
    <source>
        <dbReference type="Proteomes" id="UP001597389"/>
    </source>
</evidence>
<keyword evidence="3" id="KW-1185">Reference proteome</keyword>
<gene>
    <name evidence="2" type="ORF">ACFSW8_00700</name>
</gene>
<proteinExistence type="predicted"/>
<name>A0ABW4Z6I2_9BACT</name>